<proteinExistence type="predicted"/>
<name>A0A0W0F417_MONRR</name>
<dbReference type="Proteomes" id="UP000054988">
    <property type="component" value="Unassembled WGS sequence"/>
</dbReference>
<comment type="caution">
    <text evidence="1">The sequence shown here is derived from an EMBL/GenBank/DDBJ whole genome shotgun (WGS) entry which is preliminary data.</text>
</comment>
<accession>A0A0W0F417</accession>
<sequence length="97" mass="10426">MSTFRRLVPTNIGELADGAHIAKLDTLHSPIPVFLSFQYANAKNGVGNGPARRYNNITATTNGHLSYLPAGFFLDAIKATTWGFSASLALDSDEDGR</sequence>
<evidence type="ECO:0000313" key="2">
    <source>
        <dbReference type="Proteomes" id="UP000054988"/>
    </source>
</evidence>
<evidence type="ECO:0000313" key="1">
    <source>
        <dbReference type="EMBL" id="KTB31072.1"/>
    </source>
</evidence>
<dbReference type="AlphaFoldDB" id="A0A0W0F417"/>
<reference evidence="1 2" key="1">
    <citation type="submission" date="2015-12" db="EMBL/GenBank/DDBJ databases">
        <title>Draft genome sequence of Moniliophthora roreri, the causal agent of frosty pod rot of cacao.</title>
        <authorList>
            <person name="Aime M.C."/>
            <person name="Diaz-Valderrama J.R."/>
            <person name="Kijpornyongpan T."/>
            <person name="Phillips-Mora W."/>
        </authorList>
    </citation>
    <scope>NUCLEOTIDE SEQUENCE [LARGE SCALE GENOMIC DNA]</scope>
    <source>
        <strain evidence="1 2">MCA 2952</strain>
    </source>
</reference>
<protein>
    <submittedName>
        <fullName evidence="1">Uncharacterized protein</fullName>
    </submittedName>
</protein>
<organism evidence="1 2">
    <name type="scientific">Moniliophthora roreri</name>
    <name type="common">Frosty pod rot fungus</name>
    <name type="synonym">Monilia roreri</name>
    <dbReference type="NCBI Taxonomy" id="221103"/>
    <lineage>
        <taxon>Eukaryota</taxon>
        <taxon>Fungi</taxon>
        <taxon>Dikarya</taxon>
        <taxon>Basidiomycota</taxon>
        <taxon>Agaricomycotina</taxon>
        <taxon>Agaricomycetes</taxon>
        <taxon>Agaricomycetidae</taxon>
        <taxon>Agaricales</taxon>
        <taxon>Marasmiineae</taxon>
        <taxon>Marasmiaceae</taxon>
        <taxon>Moniliophthora</taxon>
    </lineage>
</organism>
<dbReference type="EMBL" id="LATX01002352">
    <property type="protein sequence ID" value="KTB31072.1"/>
    <property type="molecule type" value="Genomic_DNA"/>
</dbReference>
<gene>
    <name evidence="1" type="ORF">WG66_16350</name>
</gene>